<dbReference type="PANTHER" id="PTHR24372">
    <property type="entry name" value="GLYCOPROTEIN HORMONE RECEPTOR"/>
    <property type="match status" value="1"/>
</dbReference>
<name>A0ABM0M0Z4_SACKO</name>
<gene>
    <name evidence="11" type="primary">LOC102808597</name>
</gene>
<evidence type="ECO:0000256" key="5">
    <source>
        <dbReference type="ARBA" id="ARBA00022989"/>
    </source>
</evidence>
<feature type="transmembrane region" description="Helical" evidence="8">
    <location>
        <begin position="294"/>
        <end position="316"/>
    </location>
</feature>
<dbReference type="InterPro" id="IPR017452">
    <property type="entry name" value="GPCR_Rhodpsn_7TM"/>
</dbReference>
<keyword evidence="10" id="KW-1185">Reference proteome</keyword>
<feature type="transmembrane region" description="Helical" evidence="8">
    <location>
        <begin position="38"/>
        <end position="58"/>
    </location>
</feature>
<dbReference type="Proteomes" id="UP000694865">
    <property type="component" value="Unplaced"/>
</dbReference>
<evidence type="ECO:0000259" key="9">
    <source>
        <dbReference type="PROSITE" id="PS50262"/>
    </source>
</evidence>
<dbReference type="Pfam" id="PF00001">
    <property type="entry name" value="7tm_1"/>
    <property type="match status" value="1"/>
</dbReference>
<keyword evidence="7" id="KW-0807">Transducer</keyword>
<dbReference type="Gene3D" id="1.20.1070.10">
    <property type="entry name" value="Rhodopsin 7-helix transmembrane proteins"/>
    <property type="match status" value="1"/>
</dbReference>
<evidence type="ECO:0000256" key="6">
    <source>
        <dbReference type="ARBA" id="ARBA00023136"/>
    </source>
</evidence>
<proteinExistence type="inferred from homology"/>
<dbReference type="InterPro" id="IPR000276">
    <property type="entry name" value="GPCR_Rhodpsn"/>
</dbReference>
<keyword evidence="6 8" id="KW-0472">Membrane</keyword>
<keyword evidence="7" id="KW-0675">Receptor</keyword>
<evidence type="ECO:0000313" key="10">
    <source>
        <dbReference type="Proteomes" id="UP000694865"/>
    </source>
</evidence>
<keyword evidence="5 8" id="KW-1133">Transmembrane helix</keyword>
<keyword evidence="7" id="KW-0297">G-protein coupled receptor</keyword>
<evidence type="ECO:0000313" key="11">
    <source>
        <dbReference type="RefSeq" id="XP_006813685.1"/>
    </source>
</evidence>
<keyword evidence="2" id="KW-0433">Leucine-rich repeat</keyword>
<dbReference type="RefSeq" id="XP_006813685.1">
    <property type="nucleotide sequence ID" value="XM_006813622.1"/>
</dbReference>
<evidence type="ECO:0000256" key="4">
    <source>
        <dbReference type="ARBA" id="ARBA00022737"/>
    </source>
</evidence>
<feature type="transmembrane region" description="Helical" evidence="8">
    <location>
        <begin position="258"/>
        <end position="282"/>
    </location>
</feature>
<feature type="transmembrane region" description="Helical" evidence="8">
    <location>
        <begin position="78"/>
        <end position="99"/>
    </location>
</feature>
<dbReference type="PANTHER" id="PTHR24372:SF77">
    <property type="entry name" value="G-PROTEIN COUPLED RECEPTORS FAMILY 1 PROFILE DOMAIN-CONTAINING PROTEIN"/>
    <property type="match status" value="1"/>
</dbReference>
<accession>A0ABM0M0Z4</accession>
<reference evidence="11" key="1">
    <citation type="submission" date="2025-08" db="UniProtKB">
        <authorList>
            <consortium name="RefSeq"/>
        </authorList>
    </citation>
    <scope>IDENTIFICATION</scope>
    <source>
        <tissue evidence="11">Testes</tissue>
    </source>
</reference>
<feature type="transmembrane region" description="Helical" evidence="8">
    <location>
        <begin position="165"/>
        <end position="188"/>
    </location>
</feature>
<evidence type="ECO:0000256" key="7">
    <source>
        <dbReference type="RuleBase" id="RU000688"/>
    </source>
</evidence>
<comment type="subcellular location">
    <subcellularLocation>
        <location evidence="1">Membrane</location>
    </subcellularLocation>
</comment>
<protein>
    <submittedName>
        <fullName evidence="11">G-protein coupled receptor GRL101-like</fullName>
    </submittedName>
</protein>
<dbReference type="PROSITE" id="PS50262">
    <property type="entry name" value="G_PROTEIN_RECEP_F1_2"/>
    <property type="match status" value="1"/>
</dbReference>
<dbReference type="GeneID" id="102808597"/>
<organism evidence="10 11">
    <name type="scientific">Saccoglossus kowalevskii</name>
    <name type="common">Acorn worm</name>
    <dbReference type="NCBI Taxonomy" id="10224"/>
    <lineage>
        <taxon>Eukaryota</taxon>
        <taxon>Metazoa</taxon>
        <taxon>Hemichordata</taxon>
        <taxon>Enteropneusta</taxon>
        <taxon>Harrimaniidae</taxon>
        <taxon>Saccoglossus</taxon>
    </lineage>
</organism>
<keyword evidence="3 7" id="KW-0812">Transmembrane</keyword>
<feature type="non-terminal residue" evidence="11">
    <location>
        <position position="1"/>
    </location>
</feature>
<dbReference type="SUPFAM" id="SSF81321">
    <property type="entry name" value="Family A G protein-coupled receptor-like"/>
    <property type="match status" value="1"/>
</dbReference>
<evidence type="ECO:0000256" key="8">
    <source>
        <dbReference type="SAM" id="Phobius"/>
    </source>
</evidence>
<sequence length="484" mass="55175">YGDTYSLCCIAGRDNDELTECLPRKTQLSSCDSLLRNYFLRICAWLFGLAAVFMNSSIIKWRYDNLSRSKVNSVESRLLIILTIFDFINGVYILIIAGADAHFGNEFVLHGDNWRQSIVCTLIGIIETVASQSSLYIVTLMTIDRCLVIALPFRDIRLHKTSARYLVIFGVSLIIILATIPAFPITYFGTNYYGETDVCLPSYFHEERPSGWEYTTAFFILPNCVFVIVIMICYIVVFKTKHTSDQSLNAKDKTAFTMSVRILVIVFFVMGRWIPFICTNLVGITEITIPGNIYPYVIVLVLPITAVTNPMMYTYISGTYTLINISAIKSKIDEKQRITRIGKNIKDDFKRIINTSRICWSAVFVNNKAIAKDMMVRYKHWNVVTTADKNNITNDVETALISLCEAKLCVSDLVNENNIYIEEKYGHLLFRATILFDGIAKHKAINCEDDRNKIIHHVSEYVKMKTRVYVESKTGDIDDDVISD</sequence>
<dbReference type="PRINTS" id="PR00237">
    <property type="entry name" value="GPCRRHODOPSN"/>
</dbReference>
<evidence type="ECO:0000256" key="3">
    <source>
        <dbReference type="ARBA" id="ARBA00022692"/>
    </source>
</evidence>
<comment type="similarity">
    <text evidence="7">Belongs to the G-protein coupled receptor 1 family.</text>
</comment>
<dbReference type="PROSITE" id="PS00237">
    <property type="entry name" value="G_PROTEIN_RECEP_F1_1"/>
    <property type="match status" value="1"/>
</dbReference>
<feature type="domain" description="G-protein coupled receptors family 1 profile" evidence="9">
    <location>
        <begin position="54"/>
        <end position="313"/>
    </location>
</feature>
<evidence type="ECO:0000256" key="1">
    <source>
        <dbReference type="ARBA" id="ARBA00004370"/>
    </source>
</evidence>
<feature type="transmembrane region" description="Helical" evidence="8">
    <location>
        <begin position="217"/>
        <end position="237"/>
    </location>
</feature>
<keyword evidence="4" id="KW-0677">Repeat</keyword>
<evidence type="ECO:0000256" key="2">
    <source>
        <dbReference type="ARBA" id="ARBA00022614"/>
    </source>
</evidence>